<keyword evidence="10 17" id="KW-0239">DNA-directed DNA polymerase</keyword>
<evidence type="ECO:0000256" key="10">
    <source>
        <dbReference type="ARBA" id="ARBA00022932"/>
    </source>
</evidence>
<feature type="region of interest" description="Disordered" evidence="18">
    <location>
        <begin position="186"/>
        <end position="241"/>
    </location>
</feature>
<evidence type="ECO:0000256" key="16">
    <source>
        <dbReference type="PIRSR" id="PIRSR622312-50"/>
    </source>
</evidence>
<feature type="compositionally biased region" description="Polar residues" evidence="18">
    <location>
        <begin position="206"/>
        <end position="226"/>
    </location>
</feature>
<evidence type="ECO:0000313" key="20">
    <source>
        <dbReference type="EMBL" id="CAL1533691.1"/>
    </source>
</evidence>
<evidence type="ECO:0000256" key="6">
    <source>
        <dbReference type="ARBA" id="ARBA00022695"/>
    </source>
</evidence>
<comment type="caution">
    <text evidence="20">The sequence shown here is derived from an EMBL/GenBank/DDBJ whole genome shotgun (WGS) entry which is preliminary data.</text>
</comment>
<dbReference type="SUPFAM" id="SSF81301">
    <property type="entry name" value="Nucleotidyltransferase"/>
    <property type="match status" value="1"/>
</dbReference>
<gene>
    <name evidence="20" type="ORF">GSLYS_00007651001</name>
</gene>
<dbReference type="SMART" id="SM00483">
    <property type="entry name" value="POLXc"/>
    <property type="match status" value="1"/>
</dbReference>
<keyword evidence="12 17" id="KW-0234">DNA repair</keyword>
<evidence type="ECO:0000256" key="9">
    <source>
        <dbReference type="ARBA" id="ARBA00022763"/>
    </source>
</evidence>
<dbReference type="Gene3D" id="1.10.150.110">
    <property type="entry name" value="DNA polymerase beta, N-terminal domain-like"/>
    <property type="match status" value="1"/>
</dbReference>
<keyword evidence="11" id="KW-0238">DNA-binding</keyword>
<dbReference type="CDD" id="cd00141">
    <property type="entry name" value="NT_POLXc"/>
    <property type="match status" value="1"/>
</dbReference>
<dbReference type="InterPro" id="IPR002008">
    <property type="entry name" value="DNA_pol_X_beta-like"/>
</dbReference>
<comment type="catalytic activity">
    <reaction evidence="15 17">
        <text>DNA(n) + a 2'-deoxyribonucleoside 5'-triphosphate = DNA(n+1) + diphosphate</text>
        <dbReference type="Rhea" id="RHEA:22508"/>
        <dbReference type="Rhea" id="RHEA-COMP:17339"/>
        <dbReference type="Rhea" id="RHEA-COMP:17340"/>
        <dbReference type="ChEBI" id="CHEBI:33019"/>
        <dbReference type="ChEBI" id="CHEBI:61560"/>
        <dbReference type="ChEBI" id="CHEBI:173112"/>
        <dbReference type="EC" id="2.7.7.7"/>
    </reaction>
</comment>
<dbReference type="InterPro" id="IPR043519">
    <property type="entry name" value="NT_sf"/>
</dbReference>
<keyword evidence="21" id="KW-1185">Reference proteome</keyword>
<dbReference type="PANTHER" id="PTHR11276">
    <property type="entry name" value="DNA POLYMERASE TYPE-X FAMILY MEMBER"/>
    <property type="match status" value="1"/>
</dbReference>
<evidence type="ECO:0000256" key="13">
    <source>
        <dbReference type="ARBA" id="ARBA00023239"/>
    </source>
</evidence>
<dbReference type="PRINTS" id="PR00869">
    <property type="entry name" value="DNAPOLX"/>
</dbReference>
<dbReference type="PROSITE" id="PS50172">
    <property type="entry name" value="BRCT"/>
    <property type="match status" value="1"/>
</dbReference>
<dbReference type="Gene3D" id="3.40.50.10190">
    <property type="entry name" value="BRCT domain"/>
    <property type="match status" value="1"/>
</dbReference>
<evidence type="ECO:0000256" key="15">
    <source>
        <dbReference type="ARBA" id="ARBA00049244"/>
    </source>
</evidence>
<dbReference type="Pfam" id="PF14792">
    <property type="entry name" value="DNA_pol_B_palm"/>
    <property type="match status" value="1"/>
</dbReference>
<reference evidence="20 21" key="1">
    <citation type="submission" date="2024-04" db="EMBL/GenBank/DDBJ databases">
        <authorList>
            <consortium name="Genoscope - CEA"/>
            <person name="William W."/>
        </authorList>
    </citation>
    <scope>NUCLEOTIDE SEQUENCE [LARGE SCALE GENOMIC DNA]</scope>
</reference>
<keyword evidence="6 17" id="KW-0548">Nucleotidyltransferase</keyword>
<dbReference type="PANTHER" id="PTHR11276:SF28">
    <property type="entry name" value="DNA POLYMERASE LAMBDA"/>
    <property type="match status" value="1"/>
</dbReference>
<dbReference type="GO" id="GO:0046872">
    <property type="term" value="F:metal ion binding"/>
    <property type="evidence" value="ECO:0007669"/>
    <property type="project" value="UniProtKB-UniRule"/>
</dbReference>
<dbReference type="GO" id="GO:0006260">
    <property type="term" value="P:DNA replication"/>
    <property type="evidence" value="ECO:0007669"/>
    <property type="project" value="UniProtKB-KW"/>
</dbReference>
<evidence type="ECO:0000256" key="18">
    <source>
        <dbReference type="SAM" id="MobiDB-lite"/>
    </source>
</evidence>
<dbReference type="GO" id="GO:0016829">
    <property type="term" value="F:lyase activity"/>
    <property type="evidence" value="ECO:0007669"/>
    <property type="project" value="UniProtKB-KW"/>
</dbReference>
<accession>A0AAV2HNE3</accession>
<dbReference type="InterPro" id="IPR002054">
    <property type="entry name" value="DNA-dir_DNA_pol_X"/>
</dbReference>
<keyword evidence="4" id="KW-0237">DNA synthesis</keyword>
<evidence type="ECO:0000256" key="3">
    <source>
        <dbReference type="ARBA" id="ARBA00008323"/>
    </source>
</evidence>
<keyword evidence="8" id="KW-0479">Metal-binding</keyword>
<dbReference type="GO" id="GO:0005634">
    <property type="term" value="C:nucleus"/>
    <property type="evidence" value="ECO:0007669"/>
    <property type="project" value="UniProtKB-SubCell"/>
</dbReference>
<dbReference type="FunFam" id="1.10.150.110:FF:000004">
    <property type="entry name" value="DNA polymerase lambda"/>
    <property type="match status" value="1"/>
</dbReference>
<evidence type="ECO:0000256" key="4">
    <source>
        <dbReference type="ARBA" id="ARBA00022634"/>
    </source>
</evidence>
<dbReference type="SMART" id="SM00292">
    <property type="entry name" value="BRCT"/>
    <property type="match status" value="1"/>
</dbReference>
<dbReference type="GO" id="GO:0003887">
    <property type="term" value="F:DNA-directed DNA polymerase activity"/>
    <property type="evidence" value="ECO:0007669"/>
    <property type="project" value="UniProtKB-UniRule"/>
</dbReference>
<dbReference type="InterPro" id="IPR010996">
    <property type="entry name" value="HHH_MUS81"/>
</dbReference>
<feature type="domain" description="BRCT" evidence="19">
    <location>
        <begin position="66"/>
        <end position="164"/>
    </location>
</feature>
<dbReference type="PRINTS" id="PR00870">
    <property type="entry name" value="DNAPOLXBETA"/>
</dbReference>
<dbReference type="InterPro" id="IPR001357">
    <property type="entry name" value="BRCT_dom"/>
</dbReference>
<evidence type="ECO:0000256" key="7">
    <source>
        <dbReference type="ARBA" id="ARBA00022705"/>
    </source>
</evidence>
<evidence type="ECO:0000256" key="17">
    <source>
        <dbReference type="RuleBase" id="RU366014"/>
    </source>
</evidence>
<evidence type="ECO:0000256" key="2">
    <source>
        <dbReference type="ARBA" id="ARBA00004123"/>
    </source>
</evidence>
<dbReference type="InterPro" id="IPR018944">
    <property type="entry name" value="DNA_pol_lambd_fingers_domain"/>
</dbReference>
<keyword evidence="7" id="KW-0235">DNA replication</keyword>
<dbReference type="FunFam" id="1.10.150.20:FF:000010">
    <property type="entry name" value="DNA polymerase lambda"/>
    <property type="match status" value="1"/>
</dbReference>
<feature type="compositionally biased region" description="Polar residues" evidence="18">
    <location>
        <begin position="186"/>
        <end position="197"/>
    </location>
</feature>
<dbReference type="EC" id="2.7.7.7" evidence="17"/>
<dbReference type="SUPFAM" id="SSF81585">
    <property type="entry name" value="PsbU/PolX domain-like"/>
    <property type="match status" value="1"/>
</dbReference>
<keyword evidence="14 17" id="KW-0539">Nucleus</keyword>
<dbReference type="GO" id="GO:0003677">
    <property type="term" value="F:DNA binding"/>
    <property type="evidence" value="ECO:0007669"/>
    <property type="project" value="UniProtKB-UniRule"/>
</dbReference>
<dbReference type="EMBL" id="CAXITT010000149">
    <property type="protein sequence ID" value="CAL1533691.1"/>
    <property type="molecule type" value="Genomic_DNA"/>
</dbReference>
<dbReference type="GO" id="GO:0006303">
    <property type="term" value="P:double-strand break repair via nonhomologous end joining"/>
    <property type="evidence" value="ECO:0007669"/>
    <property type="project" value="TreeGrafter"/>
</dbReference>
<dbReference type="Gene3D" id="1.10.150.20">
    <property type="entry name" value="5' to 3' exonuclease, C-terminal subdomain"/>
    <property type="match status" value="1"/>
</dbReference>
<dbReference type="Pfam" id="PF10391">
    <property type="entry name" value="DNA_pol_lambd_f"/>
    <property type="match status" value="1"/>
</dbReference>
<evidence type="ECO:0000313" key="21">
    <source>
        <dbReference type="Proteomes" id="UP001497497"/>
    </source>
</evidence>
<dbReference type="InterPro" id="IPR022312">
    <property type="entry name" value="DNA_pol_X"/>
</dbReference>
<dbReference type="Pfam" id="PF00533">
    <property type="entry name" value="BRCT"/>
    <property type="match status" value="1"/>
</dbReference>
<dbReference type="Gene3D" id="3.30.460.10">
    <property type="entry name" value="Beta Polymerase, domain 2"/>
    <property type="match status" value="1"/>
</dbReference>
<keyword evidence="9 17" id="KW-0227">DNA damage</keyword>
<dbReference type="InterPro" id="IPR036420">
    <property type="entry name" value="BRCT_dom_sf"/>
</dbReference>
<organism evidence="20 21">
    <name type="scientific">Lymnaea stagnalis</name>
    <name type="common">Great pond snail</name>
    <name type="synonym">Helix stagnalis</name>
    <dbReference type="NCBI Taxonomy" id="6523"/>
    <lineage>
        <taxon>Eukaryota</taxon>
        <taxon>Metazoa</taxon>
        <taxon>Spiralia</taxon>
        <taxon>Lophotrochozoa</taxon>
        <taxon>Mollusca</taxon>
        <taxon>Gastropoda</taxon>
        <taxon>Heterobranchia</taxon>
        <taxon>Euthyneura</taxon>
        <taxon>Panpulmonata</taxon>
        <taxon>Hygrophila</taxon>
        <taxon>Lymnaeoidea</taxon>
        <taxon>Lymnaeidae</taxon>
        <taxon>Lymnaea</taxon>
    </lineage>
</organism>
<protein>
    <recommendedName>
        <fullName evidence="17">DNA polymerase</fullName>
        <ecNumber evidence="17">2.7.7.7</ecNumber>
    </recommendedName>
</protein>
<evidence type="ECO:0000256" key="11">
    <source>
        <dbReference type="ARBA" id="ARBA00023125"/>
    </source>
</evidence>
<evidence type="ECO:0000256" key="5">
    <source>
        <dbReference type="ARBA" id="ARBA00022679"/>
    </source>
</evidence>
<dbReference type="InterPro" id="IPR027421">
    <property type="entry name" value="DNA_pol_lamdba_lyase_dom_sf"/>
</dbReference>
<dbReference type="SUPFAM" id="SSF52113">
    <property type="entry name" value="BRCT domain"/>
    <property type="match status" value="1"/>
</dbReference>
<evidence type="ECO:0000259" key="19">
    <source>
        <dbReference type="PROSITE" id="PS50172"/>
    </source>
</evidence>
<comment type="cofactor">
    <cofactor evidence="1">
        <name>Mn(2+)</name>
        <dbReference type="ChEBI" id="CHEBI:29035"/>
    </cofactor>
</comment>
<dbReference type="InterPro" id="IPR019843">
    <property type="entry name" value="DNA_pol-X_BS"/>
</dbReference>
<comment type="similarity">
    <text evidence="3 17">Belongs to the DNA polymerase type-X family.</text>
</comment>
<dbReference type="SUPFAM" id="SSF47802">
    <property type="entry name" value="DNA polymerase beta, N-terminal domain-like"/>
    <property type="match status" value="1"/>
</dbReference>
<dbReference type="AlphaFoldDB" id="A0AAV2HNE3"/>
<keyword evidence="5 17" id="KW-0808">Transferase</keyword>
<dbReference type="PROSITE" id="PS00522">
    <property type="entry name" value="DNA_POLYMERASE_X"/>
    <property type="match status" value="1"/>
</dbReference>
<sequence length="472" mass="53378">TKFRQLLVTSHKQTLGKLKDNMATRKRKLELLDNIQSKKANNGKGVCETNVDSSKAGRSKFTQNKDVEHYLTDLHFYILPAGIQKTRLTIFKNQILRCGGQVYDNYSEPVHKLTHIIVDDKMDIARMNRILHLEKSPDIPIVKSAWLSLCLRNKALMPREFFTMESTTPSATKPTEDKYQEEMKNFPNNIPESTLDASQEEKVDGSQFSRGSRQLLTGHTGSSDYSSSEDERKPSTPVPVSAQAGVKVEKWICAQSSKNPKPNYNKNITDKLEEMAKAYESTNDKWRAFGYQKAIQALRGYPNPISSWEEARSLRGVGGRLADKIWEIAQSGELRKLKEFDSSEEIHVMKLFTNVWGAGPHTAKTWYQQGLRSIEDLKQKAHLNHQQEVGVRLYDDLLERMPREEAAEIEQVVRLAAESIQDGIIAQACGSYRRGKSTCGDVDVLITHPDGKSHKGIFSELLAKLKESGPDK</sequence>
<feature type="non-terminal residue" evidence="20">
    <location>
        <position position="1"/>
    </location>
</feature>
<dbReference type="Proteomes" id="UP001497497">
    <property type="component" value="Unassembled WGS sequence"/>
</dbReference>
<evidence type="ECO:0000256" key="14">
    <source>
        <dbReference type="ARBA" id="ARBA00023242"/>
    </source>
</evidence>
<evidence type="ECO:0000256" key="8">
    <source>
        <dbReference type="ARBA" id="ARBA00022723"/>
    </source>
</evidence>
<dbReference type="InterPro" id="IPR028207">
    <property type="entry name" value="DNA_pol_B_palm_palm"/>
</dbReference>
<comment type="subcellular location">
    <subcellularLocation>
        <location evidence="2 17">Nucleus</location>
    </subcellularLocation>
</comment>
<proteinExistence type="inferred from homology"/>
<keyword evidence="13" id="KW-0456">Lyase</keyword>
<evidence type="ECO:0000256" key="12">
    <source>
        <dbReference type="ARBA" id="ARBA00023204"/>
    </source>
</evidence>
<comment type="function">
    <text evidence="17">DNA polymerase that functions in several pathways of DNA repair. Involved in base excision repair (BER) responsible for repair of lesions that give rise to abasic (AP) sites in DNA. Also contributes to DNA double-strand break repair by non-homologous end joining and homologous recombination. Has both template-dependent and template-independent (terminal transferase) DNA polymerase activities. Has also a 5'-deoxyribose-5-phosphate lyase (dRP lyase) activity.</text>
</comment>
<evidence type="ECO:0000256" key="1">
    <source>
        <dbReference type="ARBA" id="ARBA00001936"/>
    </source>
</evidence>
<feature type="active site" description="Nucleophile; Schiff-base intermediate with DNA; for 5'-dRP lyase activity" evidence="16">
    <location>
        <position position="324"/>
    </location>
</feature>
<name>A0AAV2HNE3_LYMST</name>
<dbReference type="Pfam" id="PF14716">
    <property type="entry name" value="HHH_8"/>
    <property type="match status" value="1"/>
</dbReference>